<protein>
    <recommendedName>
        <fullName evidence="4">CopL family metal-binding regulatory protein</fullName>
    </recommendedName>
</protein>
<reference evidence="2 3" key="1">
    <citation type="submission" date="2024-10" db="EMBL/GenBank/DDBJ databases">
        <title>The Natural Products Discovery Center: Release of the First 8490 Sequenced Strains for Exploring Actinobacteria Biosynthetic Diversity.</title>
        <authorList>
            <person name="Kalkreuter E."/>
            <person name="Kautsar S.A."/>
            <person name="Yang D."/>
            <person name="Bader C.D."/>
            <person name="Teijaro C.N."/>
            <person name="Fluegel L."/>
            <person name="Davis C.M."/>
            <person name="Simpson J.R."/>
            <person name="Lauterbach L."/>
            <person name="Steele A.D."/>
            <person name="Gui C."/>
            <person name="Meng S."/>
            <person name="Li G."/>
            <person name="Viehrig K."/>
            <person name="Ye F."/>
            <person name="Su P."/>
            <person name="Kiefer A.F."/>
            <person name="Nichols A."/>
            <person name="Cepeda A.J."/>
            <person name="Yan W."/>
            <person name="Fan B."/>
            <person name="Jiang Y."/>
            <person name="Adhikari A."/>
            <person name="Zheng C.-J."/>
            <person name="Schuster L."/>
            <person name="Cowan T.M."/>
            <person name="Smanski M.J."/>
            <person name="Chevrette M.G."/>
            <person name="De Carvalho L.P.S."/>
            <person name="Shen B."/>
        </authorList>
    </citation>
    <scope>NUCLEOTIDE SEQUENCE [LARGE SCALE GENOMIC DNA]</scope>
    <source>
        <strain evidence="2 3">NPDC006488</strain>
    </source>
</reference>
<evidence type="ECO:0000256" key="1">
    <source>
        <dbReference type="SAM" id="SignalP"/>
    </source>
</evidence>
<gene>
    <name evidence="2" type="ORF">ACFYNQ_16170</name>
</gene>
<sequence length="147" mass="15052">MSSRTQHTARGAWRTTRIAVLSPALVVLLAALVMCLGPAAHADSGDHTTSATAVMTGVSHEQMRTGSPAEHHAMPVAHPGGCPSGDMCCSPAVHGAAAVLAAPAHPLPVILPRMPSLPRQQAGPTLLAKPPPTGDAPDLHVLQVQRT</sequence>
<dbReference type="RefSeq" id="WP_388106411.1">
    <property type="nucleotide sequence ID" value="NZ_JBIAHM010000005.1"/>
</dbReference>
<dbReference type="EMBL" id="JBIAHM010000005">
    <property type="protein sequence ID" value="MFE9600093.1"/>
    <property type="molecule type" value="Genomic_DNA"/>
</dbReference>
<comment type="caution">
    <text evidence="2">The sequence shown here is derived from an EMBL/GenBank/DDBJ whole genome shotgun (WGS) entry which is preliminary data.</text>
</comment>
<evidence type="ECO:0000313" key="2">
    <source>
        <dbReference type="EMBL" id="MFE9600093.1"/>
    </source>
</evidence>
<name>A0ABW6M1R2_9ACTN</name>
<keyword evidence="3" id="KW-1185">Reference proteome</keyword>
<dbReference type="Proteomes" id="UP001601303">
    <property type="component" value="Unassembled WGS sequence"/>
</dbReference>
<evidence type="ECO:0000313" key="3">
    <source>
        <dbReference type="Proteomes" id="UP001601303"/>
    </source>
</evidence>
<accession>A0ABW6M1R2</accession>
<feature type="chain" id="PRO_5045852181" description="CopL family metal-binding regulatory protein" evidence="1">
    <location>
        <begin position="43"/>
        <end position="147"/>
    </location>
</feature>
<organism evidence="2 3">
    <name type="scientific">Streptomyces hokutonensis</name>
    <dbReference type="NCBI Taxonomy" id="1306990"/>
    <lineage>
        <taxon>Bacteria</taxon>
        <taxon>Bacillati</taxon>
        <taxon>Actinomycetota</taxon>
        <taxon>Actinomycetes</taxon>
        <taxon>Kitasatosporales</taxon>
        <taxon>Streptomycetaceae</taxon>
        <taxon>Streptomyces</taxon>
    </lineage>
</organism>
<proteinExistence type="predicted"/>
<keyword evidence="1" id="KW-0732">Signal</keyword>
<evidence type="ECO:0008006" key="4">
    <source>
        <dbReference type="Google" id="ProtNLM"/>
    </source>
</evidence>
<feature type="signal peptide" evidence="1">
    <location>
        <begin position="1"/>
        <end position="42"/>
    </location>
</feature>